<evidence type="ECO:0000313" key="1">
    <source>
        <dbReference type="EMBL" id="KAL3699096.1"/>
    </source>
</evidence>
<gene>
    <name evidence="1" type="ORF">R1sor_017118</name>
</gene>
<evidence type="ECO:0000313" key="2">
    <source>
        <dbReference type="Proteomes" id="UP001633002"/>
    </source>
</evidence>
<proteinExistence type="predicted"/>
<accession>A0ABD3I6D3</accession>
<dbReference type="Gene3D" id="2.120.10.30">
    <property type="entry name" value="TolB, C-terminal domain"/>
    <property type="match status" value="1"/>
</dbReference>
<organism evidence="1 2">
    <name type="scientific">Riccia sorocarpa</name>
    <dbReference type="NCBI Taxonomy" id="122646"/>
    <lineage>
        <taxon>Eukaryota</taxon>
        <taxon>Viridiplantae</taxon>
        <taxon>Streptophyta</taxon>
        <taxon>Embryophyta</taxon>
        <taxon>Marchantiophyta</taxon>
        <taxon>Marchantiopsida</taxon>
        <taxon>Marchantiidae</taxon>
        <taxon>Marchantiales</taxon>
        <taxon>Ricciaceae</taxon>
        <taxon>Riccia</taxon>
    </lineage>
</organism>
<dbReference type="SUPFAM" id="SSF63829">
    <property type="entry name" value="Calcium-dependent phosphotriesterase"/>
    <property type="match status" value="1"/>
</dbReference>
<dbReference type="Proteomes" id="UP001633002">
    <property type="component" value="Unassembled WGS sequence"/>
</dbReference>
<keyword evidence="2" id="KW-1185">Reference proteome</keyword>
<sequence length="322" mass="35217">MAVWASRLALVVGFLAVSFMAIVRWLETEYVGDENISYVGKGWFRESADWDPEQNRVIVSCFEGGIAEVRVNCSNPGIILTEKKVIEDSDYAGNASLGVVVDSPRNRLLVAIADPNKRYSGVAAYDLHSLQRLFLTTLCGPERKSFADDVAVDKEGNAYVTDAYGNVIWKVSTDGSQTTVITSPEFSSVPSQLPGDLIGVNGIQVHPEGFLLISHTFAGVIFKASLDGSSVRVVRLEDSLMVPDGILLVSPQRLVITSALSSYLVESVDGWETARVIDTFTGPLHRLSTAAFLRSGKVYINFGIGYGFKTRLFTIREAFKNF</sequence>
<evidence type="ECO:0008006" key="3">
    <source>
        <dbReference type="Google" id="ProtNLM"/>
    </source>
</evidence>
<name>A0ABD3I6D3_9MARC</name>
<dbReference type="EMBL" id="JBJQOH010000001">
    <property type="protein sequence ID" value="KAL3699096.1"/>
    <property type="molecule type" value="Genomic_DNA"/>
</dbReference>
<protein>
    <recommendedName>
        <fullName evidence="3">SMP-30/Gluconolactonase/LRE-like region domain-containing protein</fullName>
    </recommendedName>
</protein>
<reference evidence="1 2" key="1">
    <citation type="submission" date="2024-09" db="EMBL/GenBank/DDBJ databases">
        <title>Chromosome-scale assembly of Riccia sorocarpa.</title>
        <authorList>
            <person name="Paukszto L."/>
        </authorList>
    </citation>
    <scope>NUCLEOTIDE SEQUENCE [LARGE SCALE GENOMIC DNA]</scope>
    <source>
        <strain evidence="1">LP-2024</strain>
        <tissue evidence="1">Aerial parts of the thallus</tissue>
    </source>
</reference>
<dbReference type="AlphaFoldDB" id="A0ABD3I6D3"/>
<comment type="caution">
    <text evidence="1">The sequence shown here is derived from an EMBL/GenBank/DDBJ whole genome shotgun (WGS) entry which is preliminary data.</text>
</comment>
<dbReference type="InterPro" id="IPR011042">
    <property type="entry name" value="6-blade_b-propeller_TolB-like"/>
</dbReference>
<dbReference type="PANTHER" id="PTHR31460">
    <property type="match status" value="1"/>
</dbReference>
<dbReference type="InterPro" id="IPR053224">
    <property type="entry name" value="Sensory_adhesion_molecule"/>
</dbReference>
<dbReference type="PANTHER" id="PTHR31460:SF0">
    <property type="entry name" value="CALCIUM-DEPENDENT PHOSPHOTRIESTERASE SUPERFAMILY PROTEIN-RELATED"/>
    <property type="match status" value="1"/>
</dbReference>